<dbReference type="InterPro" id="IPR015943">
    <property type="entry name" value="WD40/YVTN_repeat-like_dom_sf"/>
</dbReference>
<comment type="caution">
    <text evidence="2">The sequence shown here is derived from an EMBL/GenBank/DDBJ whole genome shotgun (WGS) entry which is preliminary data.</text>
</comment>
<feature type="region of interest" description="Disordered" evidence="1">
    <location>
        <begin position="61"/>
        <end position="86"/>
    </location>
</feature>
<evidence type="ECO:0000256" key="1">
    <source>
        <dbReference type="SAM" id="MobiDB-lite"/>
    </source>
</evidence>
<dbReference type="STRING" id="1805483.A0A177EF52"/>
<protein>
    <submittedName>
        <fullName evidence="2">Uncharacterized protein</fullName>
    </submittedName>
</protein>
<dbReference type="Gene3D" id="2.130.10.10">
    <property type="entry name" value="YVTN repeat-like/Quinoprotein amine dehydrogenase"/>
    <property type="match status" value="1"/>
</dbReference>
<reference evidence="2 3" key="1">
    <citation type="submission" date="2016-02" db="EMBL/GenBank/DDBJ databases">
        <title>Discovery of a natural microsporidian pathogen with a broad tissue tropism in Caenorhabditis elegans.</title>
        <authorList>
            <person name="Luallen R.J."/>
            <person name="Reinke A.W."/>
            <person name="Tong L."/>
            <person name="Botts M.R."/>
            <person name="Felix M.-A."/>
            <person name="Troemel E.R."/>
        </authorList>
    </citation>
    <scope>NUCLEOTIDE SEQUENCE [LARGE SCALE GENOMIC DNA]</scope>
    <source>
        <strain evidence="2 3">JUm2807</strain>
    </source>
</reference>
<dbReference type="VEuPathDB" id="MicrosporidiaDB:NEDG_00752"/>
<dbReference type="AlphaFoldDB" id="A0A177EF52"/>
<dbReference type="SUPFAM" id="SSF50978">
    <property type="entry name" value="WD40 repeat-like"/>
    <property type="match status" value="1"/>
</dbReference>
<dbReference type="Proteomes" id="UP000185944">
    <property type="component" value="Unassembled WGS sequence"/>
</dbReference>
<feature type="compositionally biased region" description="Basic and acidic residues" evidence="1">
    <location>
        <begin position="71"/>
        <end position="85"/>
    </location>
</feature>
<evidence type="ECO:0000313" key="3">
    <source>
        <dbReference type="Proteomes" id="UP000185944"/>
    </source>
</evidence>
<accession>A0A177EF52</accession>
<dbReference type="InterPro" id="IPR036322">
    <property type="entry name" value="WD40_repeat_dom_sf"/>
</dbReference>
<dbReference type="RefSeq" id="XP_067544267.1">
    <property type="nucleotide sequence ID" value="XM_067688170.1"/>
</dbReference>
<sequence length="509" mass="58212">MEALKKFLRVKRKSEYLTDKGRIKLTKKDKTKITRFKNNKAIGFFQVQRENSTSFVCQLREDPLPSLPSKPEVRNKKTEHREEAFIQKQKRKRRVLDAQPKVEDLEDLWENREGESEQADRKLSRKTLRPSFADAYDPGQGLSHLATTREDIWKHVHFYRETIRRPRIYASEIDALNKKLAPVKVKVPADLELPTETYMSLKYKENIRDVFMLSKGIYYVCVHSSSISIRDSDLHLPTRTIRLVSSVDSQDVLIRTLSISPDETKMAIITYGYGLVLLNASELVDSPELTRTLDVDSGQGHTRLFPGKTFRKGAWHPKNVYFAAILHGQVAIMNVKKEKGMIFYKGDQKIQQVDFHPTKNLIILTAPSNIFFYTISTKKRLTKQTINHISGANVAALSFKLGLLYVGTGSSQVQLFSLGSDYMATFVRAIYAKDVPRKILLHERYGYAAVFDKSPTFIVYNNVHVPNALPKERAGAIHKYSTSYRSGTFHHHRPLGMFSQSNALSLLSA</sequence>
<proteinExistence type="predicted"/>
<dbReference type="OrthoDB" id="2194119at2759"/>
<keyword evidence="3" id="KW-1185">Reference proteome</keyword>
<dbReference type="EMBL" id="LTDL01000040">
    <property type="protein sequence ID" value="OAG29619.1"/>
    <property type="molecule type" value="Genomic_DNA"/>
</dbReference>
<dbReference type="GeneID" id="93647102"/>
<gene>
    <name evidence="2" type="ORF">NEDG_00752</name>
</gene>
<evidence type="ECO:0000313" key="2">
    <source>
        <dbReference type="EMBL" id="OAG29619.1"/>
    </source>
</evidence>
<organism evidence="2 3">
    <name type="scientific">Nematocida displodere</name>
    <dbReference type="NCBI Taxonomy" id="1805483"/>
    <lineage>
        <taxon>Eukaryota</taxon>
        <taxon>Fungi</taxon>
        <taxon>Fungi incertae sedis</taxon>
        <taxon>Microsporidia</taxon>
        <taxon>Nematocida</taxon>
    </lineage>
</organism>
<name>A0A177EF52_9MICR</name>